<protein>
    <submittedName>
        <fullName evidence="1">Uncharacterized protein</fullName>
    </submittedName>
</protein>
<dbReference type="EMBL" id="BART01006212">
    <property type="protein sequence ID" value="GAG59558.1"/>
    <property type="molecule type" value="Genomic_DNA"/>
</dbReference>
<accession>X0ZGT6</accession>
<evidence type="ECO:0000313" key="1">
    <source>
        <dbReference type="EMBL" id="GAG59558.1"/>
    </source>
</evidence>
<comment type="caution">
    <text evidence="1">The sequence shown here is derived from an EMBL/GenBank/DDBJ whole genome shotgun (WGS) entry which is preliminary data.</text>
</comment>
<dbReference type="AlphaFoldDB" id="X0ZGT6"/>
<feature type="non-terminal residue" evidence="1">
    <location>
        <position position="53"/>
    </location>
</feature>
<sequence>MLKTFTDIQIQSFLKTGAGNLFFGKQNAPTYKLLPIYDAHESGSSSSITEITA</sequence>
<reference evidence="1" key="1">
    <citation type="journal article" date="2014" name="Front. Microbiol.">
        <title>High frequency of phylogenetically diverse reductive dehalogenase-homologous genes in deep subseafloor sedimentary metagenomes.</title>
        <authorList>
            <person name="Kawai M."/>
            <person name="Futagami T."/>
            <person name="Toyoda A."/>
            <person name="Takaki Y."/>
            <person name="Nishi S."/>
            <person name="Hori S."/>
            <person name="Arai W."/>
            <person name="Tsubouchi T."/>
            <person name="Morono Y."/>
            <person name="Uchiyama I."/>
            <person name="Ito T."/>
            <person name="Fujiyama A."/>
            <person name="Inagaki F."/>
            <person name="Takami H."/>
        </authorList>
    </citation>
    <scope>NUCLEOTIDE SEQUENCE</scope>
    <source>
        <strain evidence="1">Expedition CK06-06</strain>
    </source>
</reference>
<name>X0ZGT6_9ZZZZ</name>
<organism evidence="1">
    <name type="scientific">marine sediment metagenome</name>
    <dbReference type="NCBI Taxonomy" id="412755"/>
    <lineage>
        <taxon>unclassified sequences</taxon>
        <taxon>metagenomes</taxon>
        <taxon>ecological metagenomes</taxon>
    </lineage>
</organism>
<proteinExistence type="predicted"/>
<gene>
    <name evidence="1" type="ORF">S01H4_14155</name>
</gene>